<keyword evidence="1" id="KW-1133">Transmembrane helix</keyword>
<gene>
    <name evidence="3" type="ORF">NDU88_003460</name>
</gene>
<keyword evidence="1" id="KW-0472">Membrane</keyword>
<proteinExistence type="predicted"/>
<name>A0AAV7WP51_PLEWA</name>
<protein>
    <submittedName>
        <fullName evidence="3">Uncharacterized protein</fullName>
    </submittedName>
</protein>
<reference evidence="3" key="1">
    <citation type="journal article" date="2022" name="bioRxiv">
        <title>Sequencing and chromosome-scale assembly of the giantPleurodeles waltlgenome.</title>
        <authorList>
            <person name="Brown T."/>
            <person name="Elewa A."/>
            <person name="Iarovenko S."/>
            <person name="Subramanian E."/>
            <person name="Araus A.J."/>
            <person name="Petzold A."/>
            <person name="Susuki M."/>
            <person name="Suzuki K.-i.T."/>
            <person name="Hayashi T."/>
            <person name="Toyoda A."/>
            <person name="Oliveira C."/>
            <person name="Osipova E."/>
            <person name="Leigh N.D."/>
            <person name="Simon A."/>
            <person name="Yun M.H."/>
        </authorList>
    </citation>
    <scope>NUCLEOTIDE SEQUENCE</scope>
    <source>
        <strain evidence="3">20211129_DDA</strain>
        <tissue evidence="3">Liver</tissue>
    </source>
</reference>
<evidence type="ECO:0000313" key="3">
    <source>
        <dbReference type="EMBL" id="KAJ1215853.1"/>
    </source>
</evidence>
<accession>A0AAV7WP51</accession>
<comment type="caution">
    <text evidence="3">The sequence shown here is derived from an EMBL/GenBank/DDBJ whole genome shotgun (WGS) entry which is preliminary data.</text>
</comment>
<feature type="signal peptide" evidence="2">
    <location>
        <begin position="1"/>
        <end position="21"/>
    </location>
</feature>
<feature type="chain" id="PRO_5043642030" evidence="2">
    <location>
        <begin position="22"/>
        <end position="151"/>
    </location>
</feature>
<evidence type="ECO:0000256" key="2">
    <source>
        <dbReference type="SAM" id="SignalP"/>
    </source>
</evidence>
<feature type="transmembrane region" description="Helical" evidence="1">
    <location>
        <begin position="33"/>
        <end position="56"/>
    </location>
</feature>
<keyword evidence="1" id="KW-0812">Transmembrane</keyword>
<dbReference type="Proteomes" id="UP001066276">
    <property type="component" value="Chromosome 1_1"/>
</dbReference>
<dbReference type="AlphaFoldDB" id="A0AAV7WP51"/>
<evidence type="ECO:0000256" key="1">
    <source>
        <dbReference type="SAM" id="Phobius"/>
    </source>
</evidence>
<keyword evidence="2" id="KW-0732">Signal</keyword>
<sequence>MFLCVAWTPLLLHLLFRPSVGLSGVVPYVLHEPAQALVTALALSGAAGVWGLALLAGLTGHLRCGLGCRFVQRSTGEFKSASGVSPDVLRWFDLSLGPAGGRSLQQARGLLAVGRDLLQSAARVGAGLQQRRADTSVSVSDGLAGRRGPAE</sequence>
<dbReference type="EMBL" id="JANPWB010000001">
    <property type="protein sequence ID" value="KAJ1215853.1"/>
    <property type="molecule type" value="Genomic_DNA"/>
</dbReference>
<organism evidence="3 4">
    <name type="scientific">Pleurodeles waltl</name>
    <name type="common">Iberian ribbed newt</name>
    <dbReference type="NCBI Taxonomy" id="8319"/>
    <lineage>
        <taxon>Eukaryota</taxon>
        <taxon>Metazoa</taxon>
        <taxon>Chordata</taxon>
        <taxon>Craniata</taxon>
        <taxon>Vertebrata</taxon>
        <taxon>Euteleostomi</taxon>
        <taxon>Amphibia</taxon>
        <taxon>Batrachia</taxon>
        <taxon>Caudata</taxon>
        <taxon>Salamandroidea</taxon>
        <taxon>Salamandridae</taxon>
        <taxon>Pleurodelinae</taxon>
        <taxon>Pleurodeles</taxon>
    </lineage>
</organism>
<evidence type="ECO:0000313" key="4">
    <source>
        <dbReference type="Proteomes" id="UP001066276"/>
    </source>
</evidence>
<keyword evidence="4" id="KW-1185">Reference proteome</keyword>